<evidence type="ECO:0000313" key="3">
    <source>
        <dbReference type="Proteomes" id="UP001062165"/>
    </source>
</evidence>
<organism evidence="2 3">
    <name type="scientific">Reichenbachiella carrageenanivorans</name>
    <dbReference type="NCBI Taxonomy" id="2979869"/>
    <lineage>
        <taxon>Bacteria</taxon>
        <taxon>Pseudomonadati</taxon>
        <taxon>Bacteroidota</taxon>
        <taxon>Cytophagia</taxon>
        <taxon>Cytophagales</taxon>
        <taxon>Reichenbachiellaceae</taxon>
        <taxon>Reichenbachiella</taxon>
    </lineage>
</organism>
<gene>
    <name evidence="2" type="ORF">N7E81_11605</name>
</gene>
<evidence type="ECO:0000313" key="2">
    <source>
        <dbReference type="EMBL" id="UXX78006.1"/>
    </source>
</evidence>
<dbReference type="RefSeq" id="WP_263049753.1">
    <property type="nucleotide sequence ID" value="NZ_CP106735.1"/>
</dbReference>
<dbReference type="InterPro" id="IPR010332">
    <property type="entry name" value="ATPase_terminase-su_N"/>
</dbReference>
<proteinExistence type="predicted"/>
<dbReference type="Proteomes" id="UP001062165">
    <property type="component" value="Chromosome"/>
</dbReference>
<sequence>MKTEFIEAIQLHNEGYSLEDIAESVEVKQATVKRWIEQHEASLSLAGITEEDEESFTSTLGAIHESNQLKRKELERLDRKEAVQKEKDNRILIKDFQNLCEGIREHVEGSKWNFEEVEKVASKIEDLKGRIEEHFEFNDDVTETNSVFQILGILQDEFEQLKESGPGYSFVFDWARPKIHLLDQALEINDLRNVEFDNCKFEKELAADTIQSTLNGLNGFDGRQVDIDDLQTMEGMLETAQETLESLVEEDLDELGEDIEKIDQIRNYLTELKIRVDESFWKEKKCNLPKIGSEKQID</sequence>
<feature type="domain" description="Terminase ATPase subunit N-terminal" evidence="1">
    <location>
        <begin position="8"/>
        <end position="40"/>
    </location>
</feature>
<evidence type="ECO:0000259" key="1">
    <source>
        <dbReference type="Pfam" id="PF06056"/>
    </source>
</evidence>
<keyword evidence="3" id="KW-1185">Reference proteome</keyword>
<dbReference type="EMBL" id="CP106735">
    <property type="protein sequence ID" value="UXX78006.1"/>
    <property type="molecule type" value="Genomic_DNA"/>
</dbReference>
<accession>A0ABY6CVS4</accession>
<reference evidence="2" key="1">
    <citation type="submission" date="2022-10" db="EMBL/GenBank/DDBJ databases">
        <title>Comparative genomics and taxonomic characterization of three novel marine species of genus Reichenbachiella exhibiting antioxidant and polysaccharide degradation activities.</title>
        <authorList>
            <person name="Muhammad N."/>
            <person name="Lee Y.-J."/>
            <person name="Ko J."/>
            <person name="Kim S.-G."/>
        </authorList>
    </citation>
    <scope>NUCLEOTIDE SEQUENCE</scope>
    <source>
        <strain evidence="2">Wsw4-B4</strain>
    </source>
</reference>
<dbReference type="Pfam" id="PF06056">
    <property type="entry name" value="Terminase_5"/>
    <property type="match status" value="1"/>
</dbReference>
<protein>
    <recommendedName>
        <fullName evidence="1">Terminase ATPase subunit N-terminal domain-containing protein</fullName>
    </recommendedName>
</protein>
<name>A0ABY6CVS4_9BACT</name>